<dbReference type="RefSeq" id="WP_147182885.1">
    <property type="nucleotide sequence ID" value="NZ_CP042382.1"/>
</dbReference>
<organism evidence="2 3">
    <name type="scientific">Pistricoccus aurantiacus</name>
    <dbReference type="NCBI Taxonomy" id="1883414"/>
    <lineage>
        <taxon>Bacteria</taxon>
        <taxon>Pseudomonadati</taxon>
        <taxon>Pseudomonadota</taxon>
        <taxon>Gammaproteobacteria</taxon>
        <taxon>Oceanospirillales</taxon>
        <taxon>Halomonadaceae</taxon>
        <taxon>Pistricoccus</taxon>
    </lineage>
</organism>
<feature type="compositionally biased region" description="Basic and acidic residues" evidence="1">
    <location>
        <begin position="36"/>
        <end position="47"/>
    </location>
</feature>
<evidence type="ECO:0000313" key="2">
    <source>
        <dbReference type="EMBL" id="QEA37818.1"/>
    </source>
</evidence>
<dbReference type="OrthoDB" id="6169918at2"/>
<feature type="compositionally biased region" description="Acidic residues" evidence="1">
    <location>
        <begin position="52"/>
        <end position="61"/>
    </location>
</feature>
<evidence type="ECO:0000256" key="1">
    <source>
        <dbReference type="SAM" id="MobiDB-lite"/>
    </source>
</evidence>
<evidence type="ECO:0000313" key="3">
    <source>
        <dbReference type="Proteomes" id="UP000321272"/>
    </source>
</evidence>
<accession>A0A5B8ST18</accession>
<gene>
    <name evidence="2" type="ORF">FGL86_01185</name>
</gene>
<reference evidence="2 3" key="1">
    <citation type="submission" date="2019-06" db="EMBL/GenBank/DDBJ databases">
        <title>Genome analyses of bacteria isolated from kimchi.</title>
        <authorList>
            <person name="Lee S."/>
            <person name="Ahn S."/>
            <person name="Roh S."/>
        </authorList>
    </citation>
    <scope>NUCLEOTIDE SEQUENCE [LARGE SCALE GENOMIC DNA]</scope>
    <source>
        <strain evidence="2 3">CBA4606</strain>
    </source>
</reference>
<dbReference type="EMBL" id="CP042382">
    <property type="protein sequence ID" value="QEA37818.1"/>
    <property type="molecule type" value="Genomic_DNA"/>
</dbReference>
<name>A0A5B8ST18_9GAMM</name>
<proteinExistence type="predicted"/>
<keyword evidence="3" id="KW-1185">Reference proteome</keyword>
<dbReference type="Proteomes" id="UP000321272">
    <property type="component" value="Chromosome"/>
</dbReference>
<protein>
    <submittedName>
        <fullName evidence="2">Uncharacterized protein</fullName>
    </submittedName>
</protein>
<dbReference type="AlphaFoldDB" id="A0A5B8ST18"/>
<dbReference type="KEGG" id="paur:FGL86_01185"/>
<feature type="region of interest" description="Disordered" evidence="1">
    <location>
        <begin position="33"/>
        <end position="61"/>
    </location>
</feature>
<sequence length="61" mass="6830">MLHDTIKIRQVDDEYEVYDTDTGTSLGMYGTEEEAEAMRKSQKKSQDAVDNGGEEADPEDS</sequence>